<reference evidence="13 14" key="1">
    <citation type="journal article" date="2018" name="IMA Fungus">
        <title>IMA Genome-F 9: Draft genome sequence of Annulohypoxylon stygium, Aspergillus mulundensis, Berkeleyomyces basicola (syn. Thielaviopsis basicola), Ceratocystis smalleyi, two Cercospora beticola strains, Coleophoma cylindrospora, Fusarium fracticaudum, Phialophora cf. hyalina, and Morchella septimelata.</title>
        <authorList>
            <person name="Wingfield B.D."/>
            <person name="Bills G.F."/>
            <person name="Dong Y."/>
            <person name="Huang W."/>
            <person name="Nel W.J."/>
            <person name="Swalarsk-Parry B.S."/>
            <person name="Vaghefi N."/>
            <person name="Wilken P.M."/>
            <person name="An Z."/>
            <person name="de Beer Z.W."/>
            <person name="De Vos L."/>
            <person name="Chen L."/>
            <person name="Duong T.A."/>
            <person name="Gao Y."/>
            <person name="Hammerbacher A."/>
            <person name="Kikkert J.R."/>
            <person name="Li Y."/>
            <person name="Li H."/>
            <person name="Li K."/>
            <person name="Li Q."/>
            <person name="Liu X."/>
            <person name="Ma X."/>
            <person name="Naidoo K."/>
            <person name="Pethybridge S.J."/>
            <person name="Sun J."/>
            <person name="Steenkamp E.T."/>
            <person name="van der Nest M.A."/>
            <person name="van Wyk S."/>
            <person name="Wingfield M.J."/>
            <person name="Xiong C."/>
            <person name="Yue Q."/>
            <person name="Zhang X."/>
        </authorList>
    </citation>
    <scope>NUCLEOTIDE SEQUENCE [LARGE SCALE GENOMIC DNA]</scope>
    <source>
        <strain evidence="13 14">BP6252</strain>
    </source>
</reference>
<proteinExistence type="predicted"/>
<dbReference type="InterPro" id="IPR022617">
    <property type="entry name" value="Rad60/SUMO-like_dom"/>
</dbReference>
<keyword evidence="10" id="KW-0175">Coiled coil</keyword>
<feature type="region of interest" description="Disordered" evidence="11">
    <location>
        <begin position="1"/>
        <end position="34"/>
    </location>
</feature>
<keyword evidence="8" id="KW-0131">Cell cycle</keyword>
<evidence type="ECO:0000256" key="4">
    <source>
        <dbReference type="ARBA" id="ARBA00022618"/>
    </source>
</evidence>
<evidence type="ECO:0000313" key="14">
    <source>
        <dbReference type="Proteomes" id="UP000256645"/>
    </source>
</evidence>
<protein>
    <recommendedName>
        <fullName evidence="12">Ubiquitin-like domain-containing protein</fullName>
    </recommendedName>
</protein>
<dbReference type="PANTHER" id="PTHR15459">
    <property type="entry name" value="POLYAMINE-MODULATED FACTOR 1"/>
    <property type="match status" value="1"/>
</dbReference>
<evidence type="ECO:0000256" key="10">
    <source>
        <dbReference type="SAM" id="Coils"/>
    </source>
</evidence>
<dbReference type="InterPro" id="IPR000626">
    <property type="entry name" value="Ubiquitin-like_dom"/>
</dbReference>
<dbReference type="Proteomes" id="UP000256645">
    <property type="component" value="Unassembled WGS sequence"/>
</dbReference>
<dbReference type="Pfam" id="PF03980">
    <property type="entry name" value="Nnf1"/>
    <property type="match status" value="1"/>
</dbReference>
<evidence type="ECO:0000256" key="2">
    <source>
        <dbReference type="ARBA" id="ARBA00004629"/>
    </source>
</evidence>
<dbReference type="GO" id="GO:0005634">
    <property type="term" value="C:nucleus"/>
    <property type="evidence" value="ECO:0007669"/>
    <property type="project" value="UniProtKB-SubCell"/>
</dbReference>
<name>A0A3D8RAP5_9HELO</name>
<dbReference type="PROSITE" id="PS50053">
    <property type="entry name" value="UBIQUITIN_2"/>
    <property type="match status" value="1"/>
</dbReference>
<comment type="subcellular location">
    <subcellularLocation>
        <location evidence="2">Chromosome</location>
        <location evidence="2">Centromere</location>
        <location evidence="2">Kinetochore</location>
    </subcellularLocation>
    <subcellularLocation>
        <location evidence="1">Nucleus</location>
    </subcellularLocation>
</comment>
<dbReference type="GO" id="GO:0000444">
    <property type="term" value="C:MIS12/MIND type complex"/>
    <property type="evidence" value="ECO:0007669"/>
    <property type="project" value="InterPro"/>
</dbReference>
<keyword evidence="3" id="KW-0158">Chromosome</keyword>
<gene>
    <name evidence="13" type="ORF">BP6252_07613</name>
</gene>
<evidence type="ECO:0000256" key="5">
    <source>
        <dbReference type="ARBA" id="ARBA00022776"/>
    </source>
</evidence>
<evidence type="ECO:0000256" key="3">
    <source>
        <dbReference type="ARBA" id="ARBA00022454"/>
    </source>
</evidence>
<evidence type="ECO:0000256" key="6">
    <source>
        <dbReference type="ARBA" id="ARBA00022838"/>
    </source>
</evidence>
<keyword evidence="5" id="KW-0498">Mitosis</keyword>
<evidence type="ECO:0000313" key="13">
    <source>
        <dbReference type="EMBL" id="RDW71050.1"/>
    </source>
</evidence>
<feature type="compositionally biased region" description="Polar residues" evidence="11">
    <location>
        <begin position="1"/>
        <end position="11"/>
    </location>
</feature>
<dbReference type="InterPro" id="IPR029071">
    <property type="entry name" value="Ubiquitin-like_domsf"/>
</dbReference>
<dbReference type="PANTHER" id="PTHR15459:SF3">
    <property type="entry name" value="POLYAMINE-MODULATED FACTOR 1"/>
    <property type="match status" value="1"/>
</dbReference>
<dbReference type="InterPro" id="IPR007128">
    <property type="entry name" value="PMF1/Nnf1"/>
</dbReference>
<evidence type="ECO:0000256" key="7">
    <source>
        <dbReference type="ARBA" id="ARBA00023242"/>
    </source>
</evidence>
<dbReference type="EMBL" id="PDLM01000008">
    <property type="protein sequence ID" value="RDW71050.1"/>
    <property type="molecule type" value="Genomic_DNA"/>
</dbReference>
<keyword evidence="6" id="KW-0995">Kinetochore</keyword>
<feature type="domain" description="Ubiquitin-like" evidence="12">
    <location>
        <begin position="33"/>
        <end position="108"/>
    </location>
</feature>
<evidence type="ECO:0000256" key="11">
    <source>
        <dbReference type="SAM" id="MobiDB-lite"/>
    </source>
</evidence>
<comment type="caution">
    <text evidence="13">The sequence shown here is derived from an EMBL/GenBank/DDBJ whole genome shotgun (WGS) entry which is preliminary data.</text>
</comment>
<evidence type="ECO:0000256" key="8">
    <source>
        <dbReference type="ARBA" id="ARBA00023306"/>
    </source>
</evidence>
<keyword evidence="7" id="KW-0539">Nucleus</keyword>
<evidence type="ECO:0000259" key="12">
    <source>
        <dbReference type="PROSITE" id="PS50053"/>
    </source>
</evidence>
<dbReference type="SUPFAM" id="SSF54236">
    <property type="entry name" value="Ubiquitin-like"/>
    <property type="match status" value="1"/>
</dbReference>
<sequence>MSIPENTTEGEASSAAAATVPPMPEKEAKSEPMAINVKDSNGNEILFKVRPQTKFEKLFTAYCDRQGQKVGTCRFYFDGLRLLNHETPLDKQMIDGDTIDVFQEQVGGSPAREDASPSPPPPAPVAMTPGPRATGYLTVYEKTLAHTLDTVTYEHFAACFPTVAQNAPEQLKHLHKQMMERLRVVAKNEFDLITAERAVIHNLNSLEDLISTARRRSARSTDSEHPPEPPHLLPAATIASAHLAPVYAAQQSQLNARLQTVQSQNATLAKTIAEQKSEIEALLAQVEGAVGDLDLANGSLGGEVDVLAADARQAEAEMIDA</sequence>
<dbReference type="Gene3D" id="3.10.20.90">
    <property type="entry name" value="Phosphatidylinositol 3-kinase Catalytic Subunit, Chain A, domain 1"/>
    <property type="match status" value="1"/>
</dbReference>
<keyword evidence="9" id="KW-0137">Centromere</keyword>
<evidence type="ECO:0000256" key="1">
    <source>
        <dbReference type="ARBA" id="ARBA00004123"/>
    </source>
</evidence>
<dbReference type="OrthoDB" id="18453at2759"/>
<evidence type="ECO:0000256" key="9">
    <source>
        <dbReference type="ARBA" id="ARBA00023328"/>
    </source>
</evidence>
<dbReference type="GO" id="GO:0051301">
    <property type="term" value="P:cell division"/>
    <property type="evidence" value="ECO:0007669"/>
    <property type="project" value="UniProtKB-KW"/>
</dbReference>
<dbReference type="STRING" id="1849047.A0A3D8RAP5"/>
<feature type="coiled-coil region" evidence="10">
    <location>
        <begin position="258"/>
        <end position="285"/>
    </location>
</feature>
<dbReference type="GO" id="GO:0007059">
    <property type="term" value="P:chromosome segregation"/>
    <property type="evidence" value="ECO:0007669"/>
    <property type="project" value="TreeGrafter"/>
</dbReference>
<dbReference type="AlphaFoldDB" id="A0A3D8RAP5"/>
<dbReference type="Pfam" id="PF11976">
    <property type="entry name" value="Rad60-SLD"/>
    <property type="match status" value="1"/>
</dbReference>
<keyword evidence="4" id="KW-0132">Cell division</keyword>
<feature type="region of interest" description="Disordered" evidence="11">
    <location>
        <begin position="107"/>
        <end position="130"/>
    </location>
</feature>
<organism evidence="13 14">
    <name type="scientific">Coleophoma cylindrospora</name>
    <dbReference type="NCBI Taxonomy" id="1849047"/>
    <lineage>
        <taxon>Eukaryota</taxon>
        <taxon>Fungi</taxon>
        <taxon>Dikarya</taxon>
        <taxon>Ascomycota</taxon>
        <taxon>Pezizomycotina</taxon>
        <taxon>Leotiomycetes</taxon>
        <taxon>Helotiales</taxon>
        <taxon>Dermateaceae</taxon>
        <taxon>Coleophoma</taxon>
    </lineage>
</organism>
<accession>A0A3D8RAP5</accession>
<keyword evidence="14" id="KW-1185">Reference proteome</keyword>